<dbReference type="InterPro" id="IPR016477">
    <property type="entry name" value="Fructo-/Ketosamine-3-kinase"/>
</dbReference>
<protein>
    <recommendedName>
        <fullName evidence="1">protein-ribulosamine 3-kinase</fullName>
        <ecNumber evidence="1">2.7.1.172</ecNumber>
    </recommendedName>
</protein>
<dbReference type="InParanoid" id="A0A1J7IMQ6"/>
<dbReference type="Gene3D" id="3.90.1200.10">
    <property type="match status" value="1"/>
</dbReference>
<gene>
    <name evidence="3" type="ORF">CONLIGDRAFT_665025</name>
</gene>
<dbReference type="PANTHER" id="PTHR12149">
    <property type="entry name" value="FRUCTOSAMINE 3 KINASE-RELATED PROTEIN"/>
    <property type="match status" value="1"/>
</dbReference>
<feature type="non-terminal residue" evidence="3">
    <location>
        <position position="278"/>
    </location>
</feature>
<dbReference type="InterPro" id="IPR011009">
    <property type="entry name" value="Kinase-like_dom_sf"/>
</dbReference>
<evidence type="ECO:0000313" key="3">
    <source>
        <dbReference type="EMBL" id="OIW22409.1"/>
    </source>
</evidence>
<keyword evidence="4" id="KW-1185">Reference proteome</keyword>
<dbReference type="GO" id="GO:0102193">
    <property type="term" value="F:protein-ribulosamine 3-kinase activity"/>
    <property type="evidence" value="ECO:0007669"/>
    <property type="project" value="UniProtKB-EC"/>
</dbReference>
<dbReference type="EC" id="2.7.1.172" evidence="1"/>
<dbReference type="PANTHER" id="PTHR12149:SF8">
    <property type="entry name" value="PROTEIN-RIBULOSAMINE 3-KINASE"/>
    <property type="match status" value="1"/>
</dbReference>
<dbReference type="Pfam" id="PF03881">
    <property type="entry name" value="Fructosamin_kin"/>
    <property type="match status" value="1"/>
</dbReference>
<dbReference type="AlphaFoldDB" id="A0A1J7IMQ6"/>
<accession>A0A1J7IMQ6</accession>
<name>A0A1J7IMQ6_9PEZI</name>
<dbReference type="OrthoDB" id="5772781at2759"/>
<dbReference type="EMBL" id="KV875115">
    <property type="protein sequence ID" value="OIW22409.1"/>
    <property type="molecule type" value="Genomic_DNA"/>
</dbReference>
<dbReference type="Proteomes" id="UP000182658">
    <property type="component" value="Unassembled WGS sequence"/>
</dbReference>
<comment type="catalytic activity">
    <reaction evidence="2">
        <text>N(6)-D-ribulosyl-L-lysyl-[protein] + ATP = N(6)-(3-O-phospho-D-ribulosyl)-L-lysyl-[protein] + ADP + H(+)</text>
        <dbReference type="Rhea" id="RHEA:48432"/>
        <dbReference type="Rhea" id="RHEA-COMP:12103"/>
        <dbReference type="Rhea" id="RHEA-COMP:12104"/>
        <dbReference type="ChEBI" id="CHEBI:15378"/>
        <dbReference type="ChEBI" id="CHEBI:30616"/>
        <dbReference type="ChEBI" id="CHEBI:90418"/>
        <dbReference type="ChEBI" id="CHEBI:90420"/>
        <dbReference type="ChEBI" id="CHEBI:456216"/>
        <dbReference type="EC" id="2.7.1.172"/>
    </reaction>
    <physiologicalReaction direction="left-to-right" evidence="2">
        <dbReference type="Rhea" id="RHEA:48433"/>
    </physiologicalReaction>
</comment>
<sequence length="278" mass="31385">MSGFTGMPPPKKQDMFQVVVVDEAVAAHFPPGSKLVGARPHGASFWTRTARIDLELSDKTSYSLFMKVATGDVGLGMLRGEFNGASALHKVIGDGIPRPVGWGTYKSDPNSHFYLCDFVDMIDELPDIRRFCQMLAKLHHDSMALPEAPEEFGFHVVTYEGTMYQDVTWCKKWEDSFLLHLQAFIDQERKSQGPSRQMDELIPPFLEKVVPRLLRPLQTHGRSIKPVLVHGDIWYGNMATSADTGEPLMFDPSVFWGHNECELEPFMISAWQARLIVE</sequence>
<evidence type="ECO:0000313" key="4">
    <source>
        <dbReference type="Proteomes" id="UP000182658"/>
    </source>
</evidence>
<proteinExistence type="predicted"/>
<organism evidence="3 4">
    <name type="scientific">Coniochaeta ligniaria NRRL 30616</name>
    <dbReference type="NCBI Taxonomy" id="1408157"/>
    <lineage>
        <taxon>Eukaryota</taxon>
        <taxon>Fungi</taxon>
        <taxon>Dikarya</taxon>
        <taxon>Ascomycota</taxon>
        <taxon>Pezizomycotina</taxon>
        <taxon>Sordariomycetes</taxon>
        <taxon>Sordariomycetidae</taxon>
        <taxon>Coniochaetales</taxon>
        <taxon>Coniochaetaceae</taxon>
        <taxon>Coniochaeta</taxon>
    </lineage>
</organism>
<reference evidence="3 4" key="1">
    <citation type="submission" date="2016-10" db="EMBL/GenBank/DDBJ databases">
        <title>Draft genome sequence of Coniochaeta ligniaria NRRL30616, a lignocellulolytic fungus for bioabatement of inhibitors in plant biomass hydrolysates.</title>
        <authorList>
            <consortium name="DOE Joint Genome Institute"/>
            <person name="Jimenez D.J."/>
            <person name="Hector R.E."/>
            <person name="Riley R."/>
            <person name="Sun H."/>
            <person name="Grigoriev I.V."/>
            <person name="Van Elsas J.D."/>
            <person name="Nichols N.N."/>
        </authorList>
    </citation>
    <scope>NUCLEOTIDE SEQUENCE [LARGE SCALE GENOMIC DNA]</scope>
    <source>
        <strain evidence="3 4">NRRL 30616</strain>
    </source>
</reference>
<dbReference type="SUPFAM" id="SSF56112">
    <property type="entry name" value="Protein kinase-like (PK-like)"/>
    <property type="match status" value="1"/>
</dbReference>
<evidence type="ECO:0000256" key="2">
    <source>
        <dbReference type="ARBA" id="ARBA00048655"/>
    </source>
</evidence>
<evidence type="ECO:0000256" key="1">
    <source>
        <dbReference type="ARBA" id="ARBA00011961"/>
    </source>
</evidence>